<dbReference type="OrthoDB" id="447510at2759"/>
<dbReference type="Pfam" id="PF05301">
    <property type="entry name" value="Acetyltransf_16"/>
    <property type="match status" value="1"/>
</dbReference>
<dbReference type="InterPro" id="IPR007965">
    <property type="entry name" value="GNAT_ATAT"/>
</dbReference>
<dbReference type="KEGG" id="aplc:110976410"/>
<feature type="compositionally biased region" description="Polar residues" evidence="6">
    <location>
        <begin position="333"/>
        <end position="343"/>
    </location>
</feature>
<feature type="site" description="Crucial for catalytic activity" evidence="5">
    <location>
        <position position="51"/>
    </location>
</feature>
<feature type="compositionally biased region" description="Polar residues" evidence="6">
    <location>
        <begin position="228"/>
        <end position="252"/>
    </location>
</feature>
<dbReference type="OMA" id="YNLRATI"/>
<evidence type="ECO:0000259" key="7">
    <source>
        <dbReference type="PROSITE" id="PS51730"/>
    </source>
</evidence>
<keyword evidence="8" id="KW-1185">Reference proteome</keyword>
<dbReference type="GO" id="GO:0070507">
    <property type="term" value="P:regulation of microtubule cytoskeleton organization"/>
    <property type="evidence" value="ECO:0007669"/>
    <property type="project" value="UniProtKB-UniRule"/>
</dbReference>
<protein>
    <recommendedName>
        <fullName evidence="4 5">Alpha-tubulin N-acetyltransferase</fullName>
        <shortName evidence="5">Alpha-TAT</shortName>
        <shortName evidence="5">TAT</shortName>
        <ecNumber evidence="4 5">2.3.1.108</ecNumber>
    </recommendedName>
    <alternativeName>
        <fullName evidence="5">Acetyltransferase mec-17 homolog</fullName>
    </alternativeName>
</protein>
<organism evidence="8 9">
    <name type="scientific">Acanthaster planci</name>
    <name type="common">Crown-of-thorns starfish</name>
    <dbReference type="NCBI Taxonomy" id="133434"/>
    <lineage>
        <taxon>Eukaryota</taxon>
        <taxon>Metazoa</taxon>
        <taxon>Echinodermata</taxon>
        <taxon>Eleutherozoa</taxon>
        <taxon>Asterozoa</taxon>
        <taxon>Asteroidea</taxon>
        <taxon>Valvatacea</taxon>
        <taxon>Valvatida</taxon>
        <taxon>Acanthasteridae</taxon>
        <taxon>Acanthaster</taxon>
    </lineage>
</organism>
<dbReference type="FunFam" id="3.40.630.30:FF:000060">
    <property type="entry name" value="Alpha-tubulin N-acetyltransferase 1"/>
    <property type="match status" value="1"/>
</dbReference>
<keyword evidence="2 5" id="KW-0012">Acyltransferase</keyword>
<dbReference type="GO" id="GO:0019799">
    <property type="term" value="F:tubulin N-acetyltransferase activity"/>
    <property type="evidence" value="ECO:0007669"/>
    <property type="project" value="UniProtKB-UniRule"/>
</dbReference>
<gene>
    <name evidence="9" type="primary">LOC110976410</name>
</gene>
<dbReference type="GO" id="GO:0048666">
    <property type="term" value="P:neuron development"/>
    <property type="evidence" value="ECO:0007669"/>
    <property type="project" value="UniProtKB-UniRule"/>
</dbReference>
<dbReference type="RefSeq" id="XP_022085337.1">
    <property type="nucleotide sequence ID" value="XM_022229645.1"/>
</dbReference>
<feature type="domain" description="N-acetyltransferase" evidence="7">
    <location>
        <begin position="1"/>
        <end position="182"/>
    </location>
</feature>
<dbReference type="Proteomes" id="UP000694845">
    <property type="component" value="Unplaced"/>
</dbReference>
<evidence type="ECO:0000256" key="2">
    <source>
        <dbReference type="ARBA" id="ARBA00023315"/>
    </source>
</evidence>
<feature type="compositionally biased region" description="Polar residues" evidence="6">
    <location>
        <begin position="365"/>
        <end position="374"/>
    </location>
</feature>
<evidence type="ECO:0000256" key="3">
    <source>
        <dbReference type="ARBA" id="ARBA00051998"/>
    </source>
</evidence>
<dbReference type="AlphaFoldDB" id="A0A8B7XYK5"/>
<comment type="similarity">
    <text evidence="5">Belongs to the acetyltransferase ATAT1 family.</text>
</comment>
<feature type="binding site" evidence="5">
    <location>
        <begin position="152"/>
        <end position="161"/>
    </location>
    <ligand>
        <name>acetyl-CoA</name>
        <dbReference type="ChEBI" id="CHEBI:57288"/>
    </ligand>
</feature>
<evidence type="ECO:0000256" key="1">
    <source>
        <dbReference type="ARBA" id="ARBA00022679"/>
    </source>
</evidence>
<feature type="compositionally biased region" description="Polar residues" evidence="6">
    <location>
        <begin position="441"/>
        <end position="450"/>
    </location>
</feature>
<dbReference type="GeneID" id="110976410"/>
<evidence type="ECO:0000256" key="4">
    <source>
        <dbReference type="ARBA" id="ARBA00066570"/>
    </source>
</evidence>
<evidence type="ECO:0000313" key="9">
    <source>
        <dbReference type="RefSeq" id="XP_022085337.1"/>
    </source>
</evidence>
<dbReference type="GO" id="GO:0005874">
    <property type="term" value="C:microtubule"/>
    <property type="evidence" value="ECO:0007669"/>
    <property type="project" value="InterPro"/>
</dbReference>
<comment type="function">
    <text evidence="5">Specifically acetylates 'Lys-40' in alpha-tubulin on the lumenal side of microtubules. Promotes microtubule destabilization and accelerates microtubule dynamics; this activity may be independent of acetylation activity. Acetylates alpha-tubulin with a slow enzymatic rate, due to a catalytic site that is not optimized for acetyl transfer. Enters the microtubule through each end and diffuses quickly throughout the lumen of microtubules. Acetylates only long/old microtubules because of its slow acetylation rate since it does not have time to act on dynamically unstable microtubules before the enzyme is released.</text>
</comment>
<evidence type="ECO:0000256" key="6">
    <source>
        <dbReference type="SAM" id="MobiDB-lite"/>
    </source>
</evidence>
<feature type="region of interest" description="Disordered" evidence="6">
    <location>
        <begin position="228"/>
        <end position="289"/>
    </location>
</feature>
<sequence length="481" mass="51273">MEFKFNINHLFGETVTVVDNRLQPCRSTGENLGLNMEEVIDEMGQASAKAQGLHAPITSAHRLRFSSHHLYVMKDASASGGLGSVVGILKVGRKKLFVLDNHGNQIEMEPLCVLDFYVHESCQRRGCGKQLFQTMLRHEGIEAQHLPIDRPSHKFTSFLAKHYNLRATIHQVNNFVIFEGFFRGQPEESFVRKRSGVAGNRKPPVAPNKREVPHSRYRNASNAALWSHGGSTVGVSARRNSMDNPTTAQTTAPAKDALPAIGRSGSAGSISSQGSLNSPLIPGSSDANDLLPKAHVAQANHYSRHKLLTGTPPSPSGSASKTRTPPFGANVSLVPNGSPVSGDTSGGRGLAKDTTPPFGRPDTIGLNSHLTTQTRDGHLKLSPIATSTVPGGTLKQSPVLPGIGATASQQATTGSPSNPTGYSQNSPSGLTSEGNYCVTPPTKTMHSSWNIMGVPPSYQTRQGDGGLAHRSSLGRGSNRPW</sequence>
<evidence type="ECO:0000256" key="5">
    <source>
        <dbReference type="HAMAP-Rule" id="MF_03130"/>
    </source>
</evidence>
<dbReference type="PANTHER" id="PTHR12327">
    <property type="entry name" value="ALPHA-TUBULIN N-ACETYLTRANSFERASE 1"/>
    <property type="match status" value="1"/>
</dbReference>
<dbReference type="Gene3D" id="3.40.630.30">
    <property type="match status" value="1"/>
</dbReference>
<dbReference type="InterPro" id="IPR038746">
    <property type="entry name" value="Atat"/>
</dbReference>
<dbReference type="HAMAP" id="MF_03130">
    <property type="entry name" value="mec17"/>
    <property type="match status" value="1"/>
</dbReference>
<feature type="region of interest" description="Disordered" evidence="6">
    <location>
        <begin position="306"/>
        <end position="481"/>
    </location>
</feature>
<keyword evidence="1 5" id="KW-0808">Transferase</keyword>
<evidence type="ECO:0000313" key="8">
    <source>
        <dbReference type="Proteomes" id="UP000694845"/>
    </source>
</evidence>
<dbReference type="CDD" id="cd04301">
    <property type="entry name" value="NAT_SF"/>
    <property type="match status" value="1"/>
</dbReference>
<feature type="compositionally biased region" description="Polar residues" evidence="6">
    <location>
        <begin position="406"/>
        <end position="434"/>
    </location>
</feature>
<feature type="compositionally biased region" description="Polar residues" evidence="6">
    <location>
        <begin position="384"/>
        <end position="396"/>
    </location>
</feature>
<feature type="compositionally biased region" description="Low complexity" evidence="6">
    <location>
        <begin position="262"/>
        <end position="278"/>
    </location>
</feature>
<feature type="region of interest" description="Disordered" evidence="6">
    <location>
        <begin position="193"/>
        <end position="216"/>
    </location>
</feature>
<feature type="binding site" evidence="5">
    <location>
        <begin position="116"/>
        <end position="129"/>
    </location>
    <ligand>
        <name>acetyl-CoA</name>
        <dbReference type="ChEBI" id="CHEBI:57288"/>
    </ligand>
</feature>
<accession>A0A8B7XYK5</accession>
<dbReference type="EC" id="2.3.1.108" evidence="4 5"/>
<dbReference type="PANTHER" id="PTHR12327:SF0">
    <property type="entry name" value="ALPHA-TUBULIN N-ACETYLTRANSFERASE 1"/>
    <property type="match status" value="1"/>
</dbReference>
<reference evidence="9" key="1">
    <citation type="submission" date="2025-08" db="UniProtKB">
        <authorList>
            <consortium name="RefSeq"/>
        </authorList>
    </citation>
    <scope>IDENTIFICATION</scope>
</reference>
<comment type="catalytic activity">
    <reaction evidence="3 5">
        <text>L-lysyl-[alpha-tubulin] + acetyl-CoA = N(6)-acetyl-L-lysyl-[alpha-tubulin] + CoA + H(+)</text>
        <dbReference type="Rhea" id="RHEA:15277"/>
        <dbReference type="Rhea" id="RHEA-COMP:11278"/>
        <dbReference type="Rhea" id="RHEA-COMP:11279"/>
        <dbReference type="ChEBI" id="CHEBI:15378"/>
        <dbReference type="ChEBI" id="CHEBI:29969"/>
        <dbReference type="ChEBI" id="CHEBI:57287"/>
        <dbReference type="ChEBI" id="CHEBI:57288"/>
        <dbReference type="ChEBI" id="CHEBI:61930"/>
        <dbReference type="EC" id="2.3.1.108"/>
    </reaction>
</comment>
<dbReference type="PROSITE" id="PS51730">
    <property type="entry name" value="GNAT_ATAT"/>
    <property type="match status" value="1"/>
</dbReference>
<name>A0A8B7XYK5_ACAPL</name>
<proteinExistence type="inferred from homology"/>